<dbReference type="Proteomes" id="UP001217631">
    <property type="component" value="Chromosome"/>
</dbReference>
<dbReference type="RefSeq" id="WP_274999925.1">
    <property type="nucleotide sequence ID" value="NZ_CP118677.1"/>
</dbReference>
<reference evidence="1" key="1">
    <citation type="submission" date="2023-02" db="EMBL/GenBank/DDBJ databases">
        <title>tmexCD-toprJ-like cluster.</title>
        <authorList>
            <person name="Gao X."/>
            <person name="Wang C."/>
            <person name="Liu J."/>
        </authorList>
    </citation>
    <scope>NUCLEOTIDE SEQUENCE</scope>
    <source>
        <strain evidence="1">GDW21C697WI</strain>
    </source>
</reference>
<protein>
    <submittedName>
        <fullName evidence="1">Uncharacterized protein</fullName>
    </submittedName>
</protein>
<name>A0AAJ5S1N1_9PSED</name>
<sequence>MQQADWDELKRQMDTPYGTMRLKCDGFVVDLLQVTEPGKKCWGTDIYVNGSIKGIWFSCDHDTGVAEHEETRRFYRKISRRLFTKADLEFTRKMYGKRKADKDAERKWFTYSSHWKSFNSLKKHLEANNTSIERLH</sequence>
<gene>
    <name evidence="1" type="ORF">PWA60_16575</name>
</gene>
<organism evidence="1 2">
    <name type="scientific">Pseudomonas juntendi</name>
    <dbReference type="NCBI Taxonomy" id="2666183"/>
    <lineage>
        <taxon>Bacteria</taxon>
        <taxon>Pseudomonadati</taxon>
        <taxon>Pseudomonadota</taxon>
        <taxon>Gammaproteobacteria</taxon>
        <taxon>Pseudomonadales</taxon>
        <taxon>Pseudomonadaceae</taxon>
        <taxon>Pseudomonas</taxon>
    </lineage>
</organism>
<proteinExistence type="predicted"/>
<dbReference type="EMBL" id="CP118677">
    <property type="protein sequence ID" value="WEA18910.1"/>
    <property type="molecule type" value="Genomic_DNA"/>
</dbReference>
<evidence type="ECO:0000313" key="1">
    <source>
        <dbReference type="EMBL" id="WEA18910.1"/>
    </source>
</evidence>
<accession>A0AAJ5S1N1</accession>
<evidence type="ECO:0000313" key="2">
    <source>
        <dbReference type="Proteomes" id="UP001217631"/>
    </source>
</evidence>
<dbReference type="AlphaFoldDB" id="A0AAJ5S1N1"/>